<dbReference type="AlphaFoldDB" id="A0A897MU02"/>
<proteinExistence type="predicted"/>
<dbReference type="GO" id="GO:0032259">
    <property type="term" value="P:methylation"/>
    <property type="evidence" value="ECO:0007669"/>
    <property type="project" value="UniProtKB-KW"/>
</dbReference>
<keyword evidence="1" id="KW-0808">Transferase</keyword>
<dbReference type="GeneID" id="70683857"/>
<keyword evidence="2" id="KW-1185">Reference proteome</keyword>
<dbReference type="Proteomes" id="UP000663586">
    <property type="component" value="Chromosome"/>
</dbReference>
<dbReference type="PANTHER" id="PTHR43861">
    <property type="entry name" value="TRANS-ACONITATE 2-METHYLTRANSFERASE-RELATED"/>
    <property type="match status" value="1"/>
</dbReference>
<dbReference type="InterPro" id="IPR029063">
    <property type="entry name" value="SAM-dependent_MTases_sf"/>
</dbReference>
<dbReference type="RefSeq" id="WP_238478816.1">
    <property type="nucleotide sequence ID" value="NZ_CP064786.1"/>
</dbReference>
<dbReference type="Gene3D" id="3.40.50.150">
    <property type="entry name" value="Vaccinia Virus protein VP39"/>
    <property type="match status" value="1"/>
</dbReference>
<sequence length="292" mass="33592">MNCKACGSDMKLIYETTDIRYTDTPNEEFKILECIDCGLGITTPFPENLDNYYPKEYYDSRLNFLNGNKSSAKKVYDIIERSLAPDPLLPNPGRLLVIGCGPGTKLNKYKKEGWDCIGIEPNQSAVEAGLEMFDLTIYNGTLEQVNSEVEFEPFDAILFDHVFEHIPNPKEVLRISKSLLKKDGRLIIEVPNFGGWGRRLFNQSWGDLDVPRHIYHYTPRSLRELTESIGFSQKKISFDGSPRLPARWLLNHLDNSMFEKFPFEILWIAFLPYGVCSKLLGKSRFRQSFILK</sequence>
<name>A0A897MU02_9EURY</name>
<dbReference type="SUPFAM" id="SSF53335">
    <property type="entry name" value="S-adenosyl-L-methionine-dependent methyltransferases"/>
    <property type="match status" value="1"/>
</dbReference>
<dbReference type="KEGG" id="hara:AArcS_0476"/>
<reference evidence="1" key="1">
    <citation type="submission" date="2020-11" db="EMBL/GenBank/DDBJ databases">
        <title>Carbohydrate-dependent, anaerobic sulfur respiration: A novel catabolism in halophilic archaea.</title>
        <authorList>
            <person name="Sorokin D.Y."/>
            <person name="Messina E."/>
            <person name="Smedile F."/>
            <person name="La Cono V."/>
            <person name="Hallsworth J.E."/>
            <person name="Yakimov M.M."/>
        </authorList>
    </citation>
    <scope>NUCLEOTIDE SEQUENCE</scope>
    <source>
        <strain evidence="1">AArc-S</strain>
    </source>
</reference>
<accession>A0A897MU02</accession>
<dbReference type="Pfam" id="PF13489">
    <property type="entry name" value="Methyltransf_23"/>
    <property type="match status" value="1"/>
</dbReference>
<dbReference type="CDD" id="cd02440">
    <property type="entry name" value="AdoMet_MTases"/>
    <property type="match status" value="1"/>
</dbReference>
<gene>
    <name evidence="1" type="ORF">AArcS_0476</name>
</gene>
<organism evidence="1 2">
    <name type="scientific">Natranaeroarchaeum sulfidigenes</name>
    <dbReference type="NCBI Taxonomy" id="2784880"/>
    <lineage>
        <taxon>Archaea</taxon>
        <taxon>Methanobacteriati</taxon>
        <taxon>Methanobacteriota</taxon>
        <taxon>Stenosarchaea group</taxon>
        <taxon>Halobacteria</taxon>
        <taxon>Halobacteriales</taxon>
        <taxon>Natronoarchaeaceae</taxon>
        <taxon>Natranaeroarchaeum</taxon>
    </lineage>
</organism>
<dbReference type="EMBL" id="CP064786">
    <property type="protein sequence ID" value="QSG01705.1"/>
    <property type="molecule type" value="Genomic_DNA"/>
</dbReference>
<keyword evidence="1" id="KW-0489">Methyltransferase</keyword>
<dbReference type="GO" id="GO:0008168">
    <property type="term" value="F:methyltransferase activity"/>
    <property type="evidence" value="ECO:0007669"/>
    <property type="project" value="UniProtKB-KW"/>
</dbReference>
<protein>
    <submittedName>
        <fullName evidence="1">SAM-dependent methyltransferase</fullName>
    </submittedName>
</protein>
<evidence type="ECO:0000313" key="1">
    <source>
        <dbReference type="EMBL" id="QSG01705.1"/>
    </source>
</evidence>
<evidence type="ECO:0000313" key="2">
    <source>
        <dbReference type="Proteomes" id="UP000663586"/>
    </source>
</evidence>